<feature type="non-terminal residue" evidence="1">
    <location>
        <position position="32"/>
    </location>
</feature>
<protein>
    <submittedName>
        <fullName evidence="1">Uncharacterized protein</fullName>
    </submittedName>
</protein>
<evidence type="ECO:0000313" key="1">
    <source>
        <dbReference type="EMBL" id="SVC00054.1"/>
    </source>
</evidence>
<dbReference type="AlphaFoldDB" id="A0A382IJW6"/>
<reference evidence="1" key="1">
    <citation type="submission" date="2018-05" db="EMBL/GenBank/DDBJ databases">
        <authorList>
            <person name="Lanie J.A."/>
            <person name="Ng W.-L."/>
            <person name="Kazmierczak K.M."/>
            <person name="Andrzejewski T.M."/>
            <person name="Davidsen T.M."/>
            <person name="Wayne K.J."/>
            <person name="Tettelin H."/>
            <person name="Glass J.I."/>
            <person name="Rusch D."/>
            <person name="Podicherti R."/>
            <person name="Tsui H.-C.T."/>
            <person name="Winkler M.E."/>
        </authorList>
    </citation>
    <scope>NUCLEOTIDE SEQUENCE</scope>
</reference>
<accession>A0A382IJW6</accession>
<gene>
    <name evidence="1" type="ORF">METZ01_LOCUS252908</name>
</gene>
<name>A0A382IJW6_9ZZZZ</name>
<dbReference type="EMBL" id="UINC01067914">
    <property type="protein sequence ID" value="SVC00054.1"/>
    <property type="molecule type" value="Genomic_DNA"/>
</dbReference>
<proteinExistence type="predicted"/>
<organism evidence="1">
    <name type="scientific">marine metagenome</name>
    <dbReference type="NCBI Taxonomy" id="408172"/>
    <lineage>
        <taxon>unclassified sequences</taxon>
        <taxon>metagenomes</taxon>
        <taxon>ecological metagenomes</taxon>
    </lineage>
</organism>
<sequence>MNFVGEYIRKKRISKKLSLNTVCDELKISKYI</sequence>